<dbReference type="GeneID" id="28761243"/>
<evidence type="ECO:0000313" key="3">
    <source>
        <dbReference type="EMBL" id="OAG10601.1"/>
    </source>
</evidence>
<dbReference type="RefSeq" id="XP_018040966.1">
    <property type="nucleotide sequence ID" value="XM_018177757.1"/>
</dbReference>
<gene>
    <name evidence="3" type="ORF">CC84DRAFT_1161507</name>
</gene>
<accession>A0A177CTT3</accession>
<feature type="compositionally biased region" description="Acidic residues" evidence="1">
    <location>
        <begin position="132"/>
        <end position="145"/>
    </location>
</feature>
<sequence>MQFYRTLALAALAGLVSASPIAIEGDSIAVRSGPSLDIKAPIVDKRGAQGSGLVEDDDFEIPDEPDTKRAISVDDEDNFDIPDEPDTKRAVLIDSEDDFVIPDEPDTKRAITVDDDDFDIPDEPDTKRAVAEDEDDFEIPDEPDN</sequence>
<feature type="compositionally biased region" description="Acidic residues" evidence="1">
    <location>
        <begin position="94"/>
        <end position="104"/>
    </location>
</feature>
<dbReference type="OrthoDB" id="10616143at2759"/>
<feature type="compositionally biased region" description="Acidic residues" evidence="1">
    <location>
        <begin position="73"/>
        <end position="84"/>
    </location>
</feature>
<reference evidence="3 4" key="1">
    <citation type="submission" date="2016-05" db="EMBL/GenBank/DDBJ databases">
        <title>Comparative analysis of secretome profiles of manganese(II)-oxidizing ascomycete fungi.</title>
        <authorList>
            <consortium name="DOE Joint Genome Institute"/>
            <person name="Zeiner C.A."/>
            <person name="Purvine S.O."/>
            <person name="Zink E.M."/>
            <person name="Wu S."/>
            <person name="Pasa-Tolic L."/>
            <person name="Chaput D.L."/>
            <person name="Haridas S."/>
            <person name="Grigoriev I.V."/>
            <person name="Santelli C.M."/>
            <person name="Hansel C.M."/>
        </authorList>
    </citation>
    <scope>NUCLEOTIDE SEQUENCE [LARGE SCALE GENOMIC DNA]</scope>
    <source>
        <strain evidence="3 4">AP3s5-JAC2a</strain>
    </source>
</reference>
<organism evidence="3 4">
    <name type="scientific">Paraphaeosphaeria sporulosa</name>
    <dbReference type="NCBI Taxonomy" id="1460663"/>
    <lineage>
        <taxon>Eukaryota</taxon>
        <taxon>Fungi</taxon>
        <taxon>Dikarya</taxon>
        <taxon>Ascomycota</taxon>
        <taxon>Pezizomycotina</taxon>
        <taxon>Dothideomycetes</taxon>
        <taxon>Pleosporomycetidae</taxon>
        <taxon>Pleosporales</taxon>
        <taxon>Massarineae</taxon>
        <taxon>Didymosphaeriaceae</taxon>
        <taxon>Paraphaeosphaeria</taxon>
    </lineage>
</organism>
<evidence type="ECO:0000313" key="4">
    <source>
        <dbReference type="Proteomes" id="UP000077069"/>
    </source>
</evidence>
<feature type="compositionally biased region" description="Acidic residues" evidence="1">
    <location>
        <begin position="54"/>
        <end position="64"/>
    </location>
</feature>
<feature type="chain" id="PRO_5008058577" evidence="2">
    <location>
        <begin position="19"/>
        <end position="145"/>
    </location>
</feature>
<name>A0A177CTT3_9PLEO</name>
<protein>
    <submittedName>
        <fullName evidence="3">Uncharacterized protein</fullName>
    </submittedName>
</protein>
<dbReference type="InParanoid" id="A0A177CTT3"/>
<keyword evidence="2" id="KW-0732">Signal</keyword>
<feature type="signal peptide" evidence="2">
    <location>
        <begin position="1"/>
        <end position="18"/>
    </location>
</feature>
<dbReference type="EMBL" id="KV441549">
    <property type="protein sequence ID" value="OAG10601.1"/>
    <property type="molecule type" value="Genomic_DNA"/>
</dbReference>
<dbReference type="AlphaFoldDB" id="A0A177CTT3"/>
<evidence type="ECO:0000256" key="2">
    <source>
        <dbReference type="SAM" id="SignalP"/>
    </source>
</evidence>
<feature type="region of interest" description="Disordered" evidence="1">
    <location>
        <begin position="48"/>
        <end position="145"/>
    </location>
</feature>
<evidence type="ECO:0000256" key="1">
    <source>
        <dbReference type="SAM" id="MobiDB-lite"/>
    </source>
</evidence>
<feature type="compositionally biased region" description="Acidic residues" evidence="1">
    <location>
        <begin position="113"/>
        <end position="123"/>
    </location>
</feature>
<dbReference type="Proteomes" id="UP000077069">
    <property type="component" value="Unassembled WGS sequence"/>
</dbReference>
<keyword evidence="4" id="KW-1185">Reference proteome</keyword>
<proteinExistence type="predicted"/>